<gene>
    <name evidence="2" type="ORF">V6N11_063402</name>
</gene>
<name>A0ABR1Z9G7_9ROSI</name>
<reference evidence="2 3" key="1">
    <citation type="journal article" date="2024" name="G3 (Bethesda)">
        <title>Genome assembly of Hibiscus sabdariffa L. provides insights into metabolisms of medicinal natural products.</title>
        <authorList>
            <person name="Kim T."/>
        </authorList>
    </citation>
    <scope>NUCLEOTIDE SEQUENCE [LARGE SCALE GENOMIC DNA]</scope>
    <source>
        <strain evidence="2">TK-2024</strain>
        <tissue evidence="2">Old leaves</tissue>
    </source>
</reference>
<feature type="region of interest" description="Disordered" evidence="1">
    <location>
        <begin position="1"/>
        <end position="89"/>
    </location>
</feature>
<proteinExistence type="predicted"/>
<accession>A0ABR1Z9G7</accession>
<keyword evidence="3" id="KW-1185">Reference proteome</keyword>
<evidence type="ECO:0000313" key="3">
    <source>
        <dbReference type="Proteomes" id="UP001396334"/>
    </source>
</evidence>
<dbReference type="EMBL" id="JBBPBN010002132">
    <property type="protein sequence ID" value="KAK8476642.1"/>
    <property type="molecule type" value="Genomic_DNA"/>
</dbReference>
<evidence type="ECO:0000313" key="2">
    <source>
        <dbReference type="EMBL" id="KAK8476642.1"/>
    </source>
</evidence>
<evidence type="ECO:0000256" key="1">
    <source>
        <dbReference type="SAM" id="MobiDB-lite"/>
    </source>
</evidence>
<sequence length="89" mass="9492">MPPRRETRANVGQAGVGVNVGEEHVPPPPPPPQVPAYGRGAGGVPQAPEVNRVKEIEESLGERKEDAGKRVADSSAFGRLGKRAQDRQF</sequence>
<feature type="compositionally biased region" description="Basic and acidic residues" evidence="1">
    <location>
        <begin position="51"/>
        <end position="72"/>
    </location>
</feature>
<comment type="caution">
    <text evidence="2">The sequence shown here is derived from an EMBL/GenBank/DDBJ whole genome shotgun (WGS) entry which is preliminary data.</text>
</comment>
<feature type="compositionally biased region" description="Low complexity" evidence="1">
    <location>
        <begin position="9"/>
        <end position="20"/>
    </location>
</feature>
<organism evidence="2 3">
    <name type="scientific">Hibiscus sabdariffa</name>
    <name type="common">roselle</name>
    <dbReference type="NCBI Taxonomy" id="183260"/>
    <lineage>
        <taxon>Eukaryota</taxon>
        <taxon>Viridiplantae</taxon>
        <taxon>Streptophyta</taxon>
        <taxon>Embryophyta</taxon>
        <taxon>Tracheophyta</taxon>
        <taxon>Spermatophyta</taxon>
        <taxon>Magnoliopsida</taxon>
        <taxon>eudicotyledons</taxon>
        <taxon>Gunneridae</taxon>
        <taxon>Pentapetalae</taxon>
        <taxon>rosids</taxon>
        <taxon>malvids</taxon>
        <taxon>Malvales</taxon>
        <taxon>Malvaceae</taxon>
        <taxon>Malvoideae</taxon>
        <taxon>Hibiscus</taxon>
    </lineage>
</organism>
<dbReference type="Proteomes" id="UP001396334">
    <property type="component" value="Unassembled WGS sequence"/>
</dbReference>
<protein>
    <submittedName>
        <fullName evidence="2">Uncharacterized protein</fullName>
    </submittedName>
</protein>